<dbReference type="AlphaFoldDB" id="A0A7W6RWC9"/>
<evidence type="ECO:0000259" key="8">
    <source>
        <dbReference type="Pfam" id="PF01890"/>
    </source>
</evidence>
<dbReference type="Pfam" id="PF00590">
    <property type="entry name" value="TP_methylase"/>
    <property type="match status" value="1"/>
</dbReference>
<comment type="pathway">
    <text evidence="1">Cofactor biosynthesis; adenosylcobalamin biosynthesis.</text>
</comment>
<dbReference type="Proteomes" id="UP000555728">
    <property type="component" value="Unassembled WGS sequence"/>
</dbReference>
<comment type="caution">
    <text evidence="11">The sequence shown here is derived from an EMBL/GenBank/DDBJ whole genome shotgun (WGS) entry which is preliminary data.</text>
</comment>
<accession>A0A7W6RWC9</accession>
<sequence>MAGKTTPVFVVLNRTGLATARRVAPALPGAEIHGLMGRVAGADATFTGTIGHLRSLFRGHRPIVALCASGIIIRALAPFVADKRAEPPVVALAADGSAVVPLLGGHLGANAMAQRIAAVLGIRASLTTAGDIAGGGVPLDAPPQGWHVENPEAARAVMAALVDGGPVDLESTVDDTLLRWLTSESAAFARVDAAAGSPVHPEGADPDGADDGAPMVRVTESTRAASGPATLVLRPPTLALGVGCARGCAAGELENLAREILAHHDLSPASVACVVSIDVKADEPAVLALAEALGVPARFFDAATLEAETPRLAHPSETVFNEVGCHGVAEGAALAAAGPGGALVAPKHKSLHATCAVARCPAGLNPELVGRPRGRLSIVGIGPGTPAWRTPEVTAAITDATDLVGYRLYLDLLGEAQLGKARHVSDLGAETDRVTVALDLAARGRRVALVCSGDAGIYALATLVFETMARHDRDDWGRVEIVVCPGVSAMQAAAARAGAPLGHDFCAISLSDLLTPWPVIERRLTAAAEGDFVVALYNPVSHRRRDQLPRAREILLRHRPPETPVVLARNLGRGGESVTAVTLGALSPDMVDMLTLVLVGSSETRRYRDWTYTPRGYARKTVPAADHPGADRSGADHPGADHPGADHPGAAPLVAGDPTEADP</sequence>
<dbReference type="InterPro" id="IPR021745">
    <property type="entry name" value="CbiG_mid"/>
</dbReference>
<keyword evidence="2" id="KW-0169">Cobalamin biosynthesis</keyword>
<evidence type="ECO:0000259" key="10">
    <source>
        <dbReference type="Pfam" id="PF11761"/>
    </source>
</evidence>
<dbReference type="GO" id="GO:0009236">
    <property type="term" value="P:cobalamin biosynthetic process"/>
    <property type="evidence" value="ECO:0007669"/>
    <property type="project" value="UniProtKB-UniPathway"/>
</dbReference>
<dbReference type="Pfam" id="PF01890">
    <property type="entry name" value="CbiG_C"/>
    <property type="match status" value="1"/>
</dbReference>
<evidence type="ECO:0000256" key="1">
    <source>
        <dbReference type="ARBA" id="ARBA00004953"/>
    </source>
</evidence>
<reference evidence="11 12" key="1">
    <citation type="submission" date="2020-08" db="EMBL/GenBank/DDBJ databases">
        <title>Genome sequencing of Purple Non-Sulfur Bacteria from various extreme environments.</title>
        <authorList>
            <person name="Mayer M."/>
        </authorList>
    </citation>
    <scope>NUCLEOTIDE SEQUENCE [LARGE SCALE GENOMIC DNA]</scope>
    <source>
        <strain evidence="11 12">JA135</strain>
    </source>
</reference>
<dbReference type="Gene3D" id="3.30.420.180">
    <property type="entry name" value="CobE/GbiG C-terminal domain"/>
    <property type="match status" value="1"/>
</dbReference>
<dbReference type="RefSeq" id="WP_184430936.1">
    <property type="nucleotide sequence ID" value="NZ_JACIGI010000001.1"/>
</dbReference>
<dbReference type="Gene3D" id="3.40.50.11220">
    <property type="match status" value="1"/>
</dbReference>
<evidence type="ECO:0000256" key="6">
    <source>
        <dbReference type="SAM" id="MobiDB-lite"/>
    </source>
</evidence>
<dbReference type="GO" id="GO:0032259">
    <property type="term" value="P:methylation"/>
    <property type="evidence" value="ECO:0007669"/>
    <property type="project" value="UniProtKB-KW"/>
</dbReference>
<feature type="domain" description="CobE/GbiG C-terminal" evidence="8">
    <location>
        <begin position="238"/>
        <end position="358"/>
    </location>
</feature>
<dbReference type="InterPro" id="IPR002750">
    <property type="entry name" value="CobE/GbiG_C"/>
</dbReference>
<dbReference type="InterPro" id="IPR014777">
    <property type="entry name" value="4pyrrole_Mease_sub1"/>
</dbReference>
<dbReference type="PANTHER" id="PTHR47036:SF1">
    <property type="entry name" value="COBALT-FACTOR III C(17)-METHYLTRANSFERASE-RELATED"/>
    <property type="match status" value="1"/>
</dbReference>
<keyword evidence="12" id="KW-1185">Reference proteome</keyword>
<keyword evidence="4 11" id="KW-0808">Transferase</keyword>
<dbReference type="SUPFAM" id="SSF53790">
    <property type="entry name" value="Tetrapyrrole methylase"/>
    <property type="match status" value="1"/>
</dbReference>
<dbReference type="EC" id="3.7.1.12" evidence="11"/>
<dbReference type="GO" id="GO:0043779">
    <property type="term" value="F:cobalt-precorrin-5A acetaldehyde-lyase activity"/>
    <property type="evidence" value="ECO:0007669"/>
    <property type="project" value="UniProtKB-EC"/>
</dbReference>
<feature type="region of interest" description="Disordered" evidence="6">
    <location>
        <begin position="620"/>
        <end position="663"/>
    </location>
</feature>
<dbReference type="EC" id="2.1.1.131" evidence="11"/>
<proteinExistence type="predicted"/>
<dbReference type="InterPro" id="IPR014776">
    <property type="entry name" value="4pyrrole_Mease_sub2"/>
</dbReference>
<evidence type="ECO:0000256" key="5">
    <source>
        <dbReference type="ARBA" id="ARBA00022691"/>
    </source>
</evidence>
<dbReference type="Pfam" id="PF11761">
    <property type="entry name" value="CbiG_mid"/>
    <property type="match status" value="1"/>
</dbReference>
<dbReference type="EMBL" id="JACIGI010000001">
    <property type="protein sequence ID" value="MBB4284468.1"/>
    <property type="molecule type" value="Genomic_DNA"/>
</dbReference>
<dbReference type="InterPro" id="IPR036518">
    <property type="entry name" value="CobE/GbiG_C_sf"/>
</dbReference>
<feature type="domain" description="Cobalamin biosynthesis central region" evidence="10">
    <location>
        <begin position="142"/>
        <end position="235"/>
    </location>
</feature>
<evidence type="ECO:0000259" key="7">
    <source>
        <dbReference type="Pfam" id="PF00590"/>
    </source>
</evidence>
<organism evidence="11 12">
    <name type="scientific">Roseospira goensis</name>
    <dbReference type="NCBI Taxonomy" id="391922"/>
    <lineage>
        <taxon>Bacteria</taxon>
        <taxon>Pseudomonadati</taxon>
        <taxon>Pseudomonadota</taxon>
        <taxon>Alphaproteobacteria</taxon>
        <taxon>Rhodospirillales</taxon>
        <taxon>Rhodospirillaceae</taxon>
        <taxon>Roseospira</taxon>
    </lineage>
</organism>
<dbReference type="InterPro" id="IPR000878">
    <property type="entry name" value="4pyrrol_Mease"/>
</dbReference>
<evidence type="ECO:0000259" key="9">
    <source>
        <dbReference type="Pfam" id="PF11760"/>
    </source>
</evidence>
<dbReference type="Gene3D" id="3.30.950.10">
    <property type="entry name" value="Methyltransferase, Cobalt-precorrin-4 Transmethylase, Domain 2"/>
    <property type="match status" value="1"/>
</dbReference>
<dbReference type="CDD" id="cd11646">
    <property type="entry name" value="Precorrin_3B_C17_MT"/>
    <property type="match status" value="1"/>
</dbReference>
<evidence type="ECO:0000256" key="4">
    <source>
        <dbReference type="ARBA" id="ARBA00022679"/>
    </source>
</evidence>
<gene>
    <name evidence="11" type="ORF">GGD88_000174</name>
</gene>
<feature type="domain" description="Tetrapyrrole methylase" evidence="7">
    <location>
        <begin position="376"/>
        <end position="586"/>
    </location>
</feature>
<dbReference type="SUPFAM" id="SSF159672">
    <property type="entry name" value="CbiG N-terminal domain-like"/>
    <property type="match status" value="1"/>
</dbReference>
<protein>
    <submittedName>
        <fullName evidence="11">Cobalt-precorrin 5A hydrolase/precorrin-3B C17-methyltransferase</fullName>
        <ecNumber evidence="11">2.1.1.131</ecNumber>
        <ecNumber evidence="11">3.7.1.12</ecNumber>
    </submittedName>
</protein>
<dbReference type="InterPro" id="IPR035996">
    <property type="entry name" value="4pyrrol_Methylase_sf"/>
</dbReference>
<keyword evidence="3 11" id="KW-0489">Methyltransferase</keyword>
<dbReference type="Gene3D" id="3.40.1010.10">
    <property type="entry name" value="Cobalt-precorrin-4 Transmethylase, Domain 1"/>
    <property type="match status" value="1"/>
</dbReference>
<dbReference type="GO" id="GO:0030789">
    <property type="term" value="F:precorrin-3B C17-methyltransferase activity"/>
    <property type="evidence" value="ECO:0007669"/>
    <property type="project" value="UniProtKB-EC"/>
</dbReference>
<dbReference type="InterPro" id="IPR006363">
    <property type="entry name" value="Cbl_synth_CobJ/CibH_dom"/>
</dbReference>
<name>A0A7W6RWC9_9PROT</name>
<dbReference type="InterPro" id="IPR021744">
    <property type="entry name" value="CbiG_N"/>
</dbReference>
<evidence type="ECO:0000313" key="11">
    <source>
        <dbReference type="EMBL" id="MBB4284468.1"/>
    </source>
</evidence>
<evidence type="ECO:0000256" key="2">
    <source>
        <dbReference type="ARBA" id="ARBA00022573"/>
    </source>
</evidence>
<dbReference type="InterPro" id="IPR051810">
    <property type="entry name" value="Precorrin_MeTrfase"/>
</dbReference>
<feature type="compositionally biased region" description="Basic and acidic residues" evidence="6">
    <location>
        <begin position="628"/>
        <end position="645"/>
    </location>
</feature>
<dbReference type="InterPro" id="IPR038029">
    <property type="entry name" value="GbiG_N_sf"/>
</dbReference>
<dbReference type="PANTHER" id="PTHR47036">
    <property type="entry name" value="COBALT-FACTOR III C(17)-METHYLTRANSFERASE-RELATED"/>
    <property type="match status" value="1"/>
</dbReference>
<dbReference type="NCBIfam" id="TIGR01466">
    <property type="entry name" value="cobJ_cbiH"/>
    <property type="match status" value="1"/>
</dbReference>
<evidence type="ECO:0000256" key="3">
    <source>
        <dbReference type="ARBA" id="ARBA00022603"/>
    </source>
</evidence>
<feature type="domain" description="Cobalamin synthesis G N-terminal" evidence="9">
    <location>
        <begin position="52"/>
        <end position="131"/>
    </location>
</feature>
<keyword evidence="11" id="KW-0378">Hydrolase</keyword>
<dbReference type="UniPathway" id="UPA00148"/>
<keyword evidence="5" id="KW-0949">S-adenosyl-L-methionine</keyword>
<evidence type="ECO:0000313" key="12">
    <source>
        <dbReference type="Proteomes" id="UP000555728"/>
    </source>
</evidence>
<dbReference type="Pfam" id="PF11760">
    <property type="entry name" value="CbiG_N"/>
    <property type="match status" value="1"/>
</dbReference>
<dbReference type="SUPFAM" id="SSF159664">
    <property type="entry name" value="CobE/GbiG C-terminal domain-like"/>
    <property type="match status" value="1"/>
</dbReference>